<protein>
    <recommendedName>
        <fullName evidence="9">Protein Wnt</fullName>
    </recommendedName>
</protein>
<dbReference type="SMR" id="A0A3M7QSI8"/>
<sequence length="409" mass="47639">DYVRLDENKHGYLGLKIDNNNINTQNLFTINNLHSNTGLRRYCQSFRVLNSPVQRQLCLKNEKIVDIFARGAKLAIQECQHQFKFKRWNCSIFNRYNVFGRLVLTNFLGSRETAFIHAINSAAAMYEATKACSRGEIKKCSCNRELKSSDAPMNQNIGRYAWGGCSDNVLYGHKLSKYFVDAKELTGTSRHIRLSNDRKENVYINREYKLMNLHNNEVGRRTILKNMKQVCKCHGVSGSCSVKVCWKVMPEFRAIGDELFKRYNFASQIRDVEIRNRVKKLKMIVTRRSLDLKTKMQAQNLKDELIYVDKSPNFCRKDPKYMTLGTSGRMCQVIKKSNEIKRNIFYGFSMNGTNTVEESYLQTCNYLCCGRGYYSKIIETVEDCDCQFQWCCSVKCKKCKKRVVQYFCN</sequence>
<evidence type="ECO:0000256" key="7">
    <source>
        <dbReference type="ARBA" id="ARBA00023157"/>
    </source>
</evidence>
<dbReference type="PRINTS" id="PR01349">
    <property type="entry name" value="WNTPROTEIN"/>
</dbReference>
<dbReference type="GO" id="GO:0005615">
    <property type="term" value="C:extracellular space"/>
    <property type="evidence" value="ECO:0007669"/>
    <property type="project" value="TreeGrafter"/>
</dbReference>
<keyword evidence="8" id="KW-0449">Lipoprotein</keyword>
<dbReference type="GO" id="GO:0045165">
    <property type="term" value="P:cell fate commitment"/>
    <property type="evidence" value="ECO:0007669"/>
    <property type="project" value="TreeGrafter"/>
</dbReference>
<dbReference type="AlphaFoldDB" id="A0A3M7QSI8"/>
<proteinExistence type="inferred from homology"/>
<evidence type="ECO:0000256" key="8">
    <source>
        <dbReference type="ARBA" id="ARBA00023288"/>
    </source>
</evidence>
<dbReference type="InterPro" id="IPR005817">
    <property type="entry name" value="Wnt"/>
</dbReference>
<evidence type="ECO:0000313" key="10">
    <source>
        <dbReference type="EMBL" id="RNA14320.1"/>
    </source>
</evidence>
<comment type="similarity">
    <text evidence="2 9">Belongs to the Wnt family.</text>
</comment>
<dbReference type="OrthoDB" id="5945655at2759"/>
<dbReference type="Pfam" id="PF00110">
    <property type="entry name" value="wnt"/>
    <property type="match status" value="2"/>
</dbReference>
<dbReference type="SMART" id="SM00097">
    <property type="entry name" value="WNT1"/>
    <property type="match status" value="1"/>
</dbReference>
<dbReference type="PROSITE" id="PS00246">
    <property type="entry name" value="WNT1"/>
    <property type="match status" value="1"/>
</dbReference>
<dbReference type="InterPro" id="IPR018161">
    <property type="entry name" value="Wnt_CS"/>
</dbReference>
<evidence type="ECO:0000256" key="2">
    <source>
        <dbReference type="ARBA" id="ARBA00005683"/>
    </source>
</evidence>
<keyword evidence="6 9" id="KW-0879">Wnt signaling pathway</keyword>
<dbReference type="GO" id="GO:0005109">
    <property type="term" value="F:frizzled binding"/>
    <property type="evidence" value="ECO:0007669"/>
    <property type="project" value="TreeGrafter"/>
</dbReference>
<keyword evidence="3 9" id="KW-0217">Developmental protein</keyword>
<keyword evidence="5" id="KW-0272">Extracellular matrix</keyword>
<evidence type="ECO:0000256" key="1">
    <source>
        <dbReference type="ARBA" id="ARBA00004498"/>
    </source>
</evidence>
<dbReference type="STRING" id="10195.A0A3M7QSI8"/>
<evidence type="ECO:0000256" key="3">
    <source>
        <dbReference type="ARBA" id="ARBA00022473"/>
    </source>
</evidence>
<keyword evidence="11" id="KW-1185">Reference proteome</keyword>
<keyword evidence="4" id="KW-0964">Secreted</keyword>
<dbReference type="GO" id="GO:0030182">
    <property type="term" value="P:neuron differentiation"/>
    <property type="evidence" value="ECO:0007669"/>
    <property type="project" value="TreeGrafter"/>
</dbReference>
<evidence type="ECO:0000256" key="9">
    <source>
        <dbReference type="RuleBase" id="RU003500"/>
    </source>
</evidence>
<accession>A0A3M7QSI8</accession>
<name>A0A3M7QSI8_BRAPC</name>
<dbReference type="EMBL" id="REGN01005208">
    <property type="protein sequence ID" value="RNA14320.1"/>
    <property type="molecule type" value="Genomic_DNA"/>
</dbReference>
<feature type="non-terminal residue" evidence="10">
    <location>
        <position position="1"/>
    </location>
</feature>
<dbReference type="InterPro" id="IPR043158">
    <property type="entry name" value="Wnt_C"/>
</dbReference>
<keyword evidence="7" id="KW-1015">Disulfide bond</keyword>
<dbReference type="Gene3D" id="3.30.2460.20">
    <property type="match status" value="1"/>
</dbReference>
<evidence type="ECO:0000256" key="4">
    <source>
        <dbReference type="ARBA" id="ARBA00022525"/>
    </source>
</evidence>
<dbReference type="GO" id="GO:0005125">
    <property type="term" value="F:cytokine activity"/>
    <property type="evidence" value="ECO:0007669"/>
    <property type="project" value="TreeGrafter"/>
</dbReference>
<comment type="function">
    <text evidence="9">Ligand for members of the frizzled family of seven transmembrane receptors.</text>
</comment>
<evidence type="ECO:0000256" key="6">
    <source>
        <dbReference type="ARBA" id="ARBA00022687"/>
    </source>
</evidence>
<comment type="caution">
    <text evidence="10">The sequence shown here is derived from an EMBL/GenBank/DDBJ whole genome shotgun (WGS) entry which is preliminary data.</text>
</comment>
<dbReference type="PANTHER" id="PTHR12027">
    <property type="entry name" value="WNT RELATED"/>
    <property type="match status" value="1"/>
</dbReference>
<gene>
    <name evidence="10" type="ORF">BpHYR1_011263</name>
</gene>
<evidence type="ECO:0000313" key="11">
    <source>
        <dbReference type="Proteomes" id="UP000276133"/>
    </source>
</evidence>
<comment type="subcellular location">
    <subcellularLocation>
        <location evidence="1 9">Secreted</location>
        <location evidence="1 9">Extracellular space</location>
        <location evidence="1 9">Extracellular matrix</location>
    </subcellularLocation>
</comment>
<dbReference type="Proteomes" id="UP000276133">
    <property type="component" value="Unassembled WGS sequence"/>
</dbReference>
<evidence type="ECO:0000256" key="5">
    <source>
        <dbReference type="ARBA" id="ARBA00022530"/>
    </source>
</evidence>
<organism evidence="10 11">
    <name type="scientific">Brachionus plicatilis</name>
    <name type="common">Marine rotifer</name>
    <name type="synonym">Brachionus muelleri</name>
    <dbReference type="NCBI Taxonomy" id="10195"/>
    <lineage>
        <taxon>Eukaryota</taxon>
        <taxon>Metazoa</taxon>
        <taxon>Spiralia</taxon>
        <taxon>Gnathifera</taxon>
        <taxon>Rotifera</taxon>
        <taxon>Eurotatoria</taxon>
        <taxon>Monogononta</taxon>
        <taxon>Pseudotrocha</taxon>
        <taxon>Ploima</taxon>
        <taxon>Brachionidae</taxon>
        <taxon>Brachionus</taxon>
    </lineage>
</organism>
<dbReference type="GO" id="GO:0060070">
    <property type="term" value="P:canonical Wnt signaling pathway"/>
    <property type="evidence" value="ECO:0007669"/>
    <property type="project" value="TreeGrafter"/>
</dbReference>
<reference evidence="10 11" key="1">
    <citation type="journal article" date="2018" name="Sci. Rep.">
        <title>Genomic signatures of local adaptation to the degree of environmental predictability in rotifers.</title>
        <authorList>
            <person name="Franch-Gras L."/>
            <person name="Hahn C."/>
            <person name="Garcia-Roger E.M."/>
            <person name="Carmona M.J."/>
            <person name="Serra M."/>
            <person name="Gomez A."/>
        </authorList>
    </citation>
    <scope>NUCLEOTIDE SEQUENCE [LARGE SCALE GENOMIC DNA]</scope>
    <source>
        <strain evidence="10">HYR1</strain>
    </source>
</reference>